<dbReference type="EMBL" id="VZSY01004301">
    <property type="protein sequence ID" value="NXA16343.1"/>
    <property type="molecule type" value="Genomic_DNA"/>
</dbReference>
<dbReference type="SUPFAM" id="SSF52047">
    <property type="entry name" value="RNI-like"/>
    <property type="match status" value="1"/>
</dbReference>
<dbReference type="PANTHER" id="PTHR14224:SF9">
    <property type="entry name" value="LEUCINE-RICH REPEAT-CONTAINING PROTEIN 14"/>
    <property type="match status" value="1"/>
</dbReference>
<keyword evidence="6" id="KW-1185">Reference proteome</keyword>
<dbReference type="InterPro" id="IPR050694">
    <property type="entry name" value="LRRC14/PRAME"/>
</dbReference>
<accession>A0A7K7THH8</accession>
<dbReference type="Proteomes" id="UP000589485">
    <property type="component" value="Unassembled WGS sequence"/>
</dbReference>
<comment type="subcellular location">
    <subcellularLocation>
        <location evidence="1">Cytoplasm</location>
    </subcellularLocation>
</comment>
<evidence type="ECO:0000256" key="2">
    <source>
        <dbReference type="ARBA" id="ARBA00022490"/>
    </source>
</evidence>
<feature type="non-terminal residue" evidence="5">
    <location>
        <position position="1"/>
    </location>
</feature>
<evidence type="ECO:0000313" key="6">
    <source>
        <dbReference type="Proteomes" id="UP000589485"/>
    </source>
</evidence>
<organism evidence="5 6">
    <name type="scientific">Sapayoa aenigma</name>
    <name type="common">broad-billed sapayoa</name>
    <dbReference type="NCBI Taxonomy" id="239371"/>
    <lineage>
        <taxon>Eukaryota</taxon>
        <taxon>Metazoa</taxon>
        <taxon>Chordata</taxon>
        <taxon>Craniata</taxon>
        <taxon>Vertebrata</taxon>
        <taxon>Euteleostomi</taxon>
        <taxon>Archelosauria</taxon>
        <taxon>Archosauria</taxon>
        <taxon>Dinosauria</taxon>
        <taxon>Saurischia</taxon>
        <taxon>Theropoda</taxon>
        <taxon>Coelurosauria</taxon>
        <taxon>Aves</taxon>
        <taxon>Neognathae</taxon>
        <taxon>Neoaves</taxon>
        <taxon>Telluraves</taxon>
        <taxon>Australaves</taxon>
        <taxon>Passeriformes</taxon>
        <taxon>Tyrannidae</taxon>
        <taxon>Sapayoa</taxon>
    </lineage>
</organism>
<comment type="caution">
    <text evidence="5">The sequence shown here is derived from an EMBL/GenBank/DDBJ whole genome shotgun (WGS) entry which is preliminary data.</text>
</comment>
<dbReference type="OrthoDB" id="6479713at2759"/>
<dbReference type="AlphaFoldDB" id="A0A7K7THH8"/>
<dbReference type="PANTHER" id="PTHR14224">
    <property type="entry name" value="SIMILAR TO PREFERENTIALLY EXPRESSED ANTIGEN IN MELANOMA-LIKE 3"/>
    <property type="match status" value="1"/>
</dbReference>
<proteinExistence type="predicted"/>
<keyword evidence="3" id="KW-0433">Leucine-rich repeat</keyword>
<evidence type="ECO:0000313" key="5">
    <source>
        <dbReference type="EMBL" id="NXA16343.1"/>
    </source>
</evidence>
<evidence type="ECO:0000256" key="3">
    <source>
        <dbReference type="ARBA" id="ARBA00022614"/>
    </source>
</evidence>
<dbReference type="GO" id="GO:0005737">
    <property type="term" value="C:cytoplasm"/>
    <property type="evidence" value="ECO:0007669"/>
    <property type="project" value="UniProtKB-SubCell"/>
</dbReference>
<feature type="non-terminal residue" evidence="5">
    <location>
        <position position="490"/>
    </location>
</feature>
<dbReference type="Gene3D" id="3.80.10.10">
    <property type="entry name" value="Ribonuclease Inhibitor"/>
    <property type="match status" value="1"/>
</dbReference>
<protein>
    <submittedName>
        <fullName evidence="5">LRC14 protein</fullName>
    </submittedName>
</protein>
<evidence type="ECO:0000256" key="4">
    <source>
        <dbReference type="ARBA" id="ARBA00022737"/>
    </source>
</evidence>
<reference evidence="5 6" key="1">
    <citation type="submission" date="2019-09" db="EMBL/GenBank/DDBJ databases">
        <title>Bird 10,000 Genomes (B10K) Project - Family phase.</title>
        <authorList>
            <person name="Zhang G."/>
        </authorList>
    </citation>
    <scope>NUCLEOTIDE SEQUENCE [LARGE SCALE GENOMIC DNA]</scope>
    <source>
        <strain evidence="5">B10K-DU-030-41</strain>
        <tissue evidence="5">Muscle</tissue>
    </source>
</reference>
<keyword evidence="2" id="KW-0963">Cytoplasm</keyword>
<name>A0A7K7THH8_9TYRA</name>
<sequence>MDSLLFLSARRLVAHRPLPALPAQLYPVLFQAAFLDGRSLVLQDLVAAWPFPVLNFQQIIGRQELLRDHPSKLCLQSIILAVVEQLRQDLEEPGRNSSQCCLRMLDVTGLRDDAASRIPDGMSVWSSTVALAKACLEASRHQREFRKRGSRSCPGTVAAPRSVGVDVRTDLFVNSTSYGILWEALQAGAAGPLRLRCREFQAEELCLAGIVSLLKSLYPAGLRRVDLRFNNLGLGGLSLVLPHLSRFPDLRSLRLPYSNVDLRRPTPELEMGIRCLARELGKLQSLKELNLGSSRLSGNLRQILCELQAPLESLELAFCSLLPADFSFLSQSFHSPALKRLDLSGHNFSQTLLEPLRHLLEETSASLLHLDLMECRLTDSHLDTLLSSLRHCSRLRYLGLFGNSFSIAGLKDLLWKTLALPDLHLVVYPIPVDCYKPRLDSSWILEEQLDRECLGAVSAELSQMLESSGRANVVWTSNPYGDGALDYFSL</sequence>
<evidence type="ECO:0000256" key="1">
    <source>
        <dbReference type="ARBA" id="ARBA00004496"/>
    </source>
</evidence>
<keyword evidence="4" id="KW-0677">Repeat</keyword>
<gene>
    <name evidence="5" type="primary">Lrrc14_0</name>
    <name evidence="5" type="ORF">SAPAEN_R14577</name>
</gene>
<dbReference type="InterPro" id="IPR032675">
    <property type="entry name" value="LRR_dom_sf"/>
</dbReference>